<sequence length="131" mass="15193">MGKKTKLSIVAFVIFVIGGIIMFSLNQKRAQTEAQQIRHEQERMVKYIASNYADIKKVEFTEVDYNNMTGTYDFDATVNNKIEVRFVLRGLNGQIYMNELSSYNSGHQLIKRKEVVANPDISYIKIIYKEK</sequence>
<dbReference type="Gene3D" id="3.10.450.130">
    <property type="entry name" value="folded 79 residue fragment of lin0334 like domains"/>
    <property type="match status" value="1"/>
</dbReference>
<evidence type="ECO:0000313" key="3">
    <source>
        <dbReference type="Proteomes" id="UP000267137"/>
    </source>
</evidence>
<proteinExistence type="predicted"/>
<protein>
    <recommendedName>
        <fullName evidence="4">DUF1433 domain-containing protein</fullName>
    </recommendedName>
</protein>
<organism evidence="2 3">
    <name type="scientific">Streptococcus intermedius</name>
    <dbReference type="NCBI Taxonomy" id="1338"/>
    <lineage>
        <taxon>Bacteria</taxon>
        <taxon>Bacillati</taxon>
        <taxon>Bacillota</taxon>
        <taxon>Bacilli</taxon>
        <taxon>Lactobacillales</taxon>
        <taxon>Streptococcaceae</taxon>
        <taxon>Streptococcus</taxon>
        <taxon>Streptococcus anginosus group</taxon>
    </lineage>
</organism>
<dbReference type="AlphaFoldDB" id="A0AAE8G247"/>
<keyword evidence="1" id="KW-0472">Membrane</keyword>
<dbReference type="EMBL" id="RJOO01000001">
    <property type="protein sequence ID" value="RSJ24648.1"/>
    <property type="molecule type" value="Genomic_DNA"/>
</dbReference>
<evidence type="ECO:0000313" key="2">
    <source>
        <dbReference type="EMBL" id="RSJ24648.1"/>
    </source>
</evidence>
<comment type="caution">
    <text evidence="2">The sequence shown here is derived from an EMBL/GenBank/DDBJ whole genome shotgun (WGS) entry which is preliminary data.</text>
</comment>
<accession>A0AAE8G247</accession>
<gene>
    <name evidence="2" type="ORF">D8827_02525</name>
</gene>
<name>A0AAE8G247_STRIT</name>
<feature type="transmembrane region" description="Helical" evidence="1">
    <location>
        <begin position="7"/>
        <end position="25"/>
    </location>
</feature>
<dbReference type="Proteomes" id="UP000267137">
    <property type="component" value="Unassembled WGS sequence"/>
</dbReference>
<evidence type="ECO:0000256" key="1">
    <source>
        <dbReference type="SAM" id="Phobius"/>
    </source>
</evidence>
<dbReference type="RefSeq" id="WP_125442198.1">
    <property type="nucleotide sequence ID" value="NZ_JALGPV010000001.1"/>
</dbReference>
<keyword evidence="1" id="KW-1133">Transmembrane helix</keyword>
<evidence type="ECO:0008006" key="4">
    <source>
        <dbReference type="Google" id="ProtNLM"/>
    </source>
</evidence>
<keyword evidence="1" id="KW-0812">Transmembrane</keyword>
<reference evidence="2 3" key="1">
    <citation type="submission" date="2018-11" db="EMBL/GenBank/DDBJ databases">
        <title>Species Designations Belie Phenotypic and Genotypic Heterogeneity in Oral Streptococci.</title>
        <authorList>
            <person name="Velsko I."/>
        </authorList>
    </citation>
    <scope>NUCLEOTIDE SEQUENCE [LARGE SCALE GENOMIC DNA]</scope>
    <source>
        <strain evidence="2 3">KLC02</strain>
    </source>
</reference>